<keyword evidence="1" id="KW-1133">Transmembrane helix</keyword>
<proteinExistence type="predicted"/>
<sequence>MGGDGGARRIRCRRRLRMGTLALGALLTMHCRVTASAVTGGFCIGIAICINAIIRAITCCTMASMSAVYVLHSVSDARLPFTYCSVEVVHLQPDLSVKNSNVVLILSLIVSWLILWGVMISEKISHDRITGDALEVAMYIHAASIGTEIIHGKGLNHYGIVFLSFTFFFIVMWLL</sequence>
<dbReference type="Proteomes" id="UP001153714">
    <property type="component" value="Chromosome 10"/>
</dbReference>
<feature type="transmembrane region" description="Helical" evidence="1">
    <location>
        <begin position="45"/>
        <end position="71"/>
    </location>
</feature>
<name>A0A9N9N4T9_9NEOP</name>
<feature type="transmembrane region" description="Helical" evidence="1">
    <location>
        <begin position="155"/>
        <end position="174"/>
    </location>
</feature>
<reference evidence="2" key="1">
    <citation type="submission" date="2021-12" db="EMBL/GenBank/DDBJ databases">
        <authorList>
            <person name="King R."/>
        </authorList>
    </citation>
    <scope>NUCLEOTIDE SEQUENCE</scope>
</reference>
<evidence type="ECO:0000313" key="3">
    <source>
        <dbReference type="Proteomes" id="UP001153714"/>
    </source>
</evidence>
<reference evidence="2" key="2">
    <citation type="submission" date="2022-10" db="EMBL/GenBank/DDBJ databases">
        <authorList>
            <consortium name="ENA_rothamsted_submissions"/>
            <consortium name="culmorum"/>
            <person name="King R."/>
        </authorList>
    </citation>
    <scope>NUCLEOTIDE SEQUENCE</scope>
</reference>
<keyword evidence="3" id="KW-1185">Reference proteome</keyword>
<feature type="transmembrane region" description="Helical" evidence="1">
    <location>
        <begin position="102"/>
        <end position="120"/>
    </location>
</feature>
<keyword evidence="1" id="KW-0472">Membrane</keyword>
<evidence type="ECO:0000313" key="2">
    <source>
        <dbReference type="EMBL" id="CAG9782919.1"/>
    </source>
</evidence>
<gene>
    <name evidence="2" type="ORF">DIATSA_LOCUS1142</name>
</gene>
<keyword evidence="1" id="KW-0812">Transmembrane</keyword>
<dbReference type="AlphaFoldDB" id="A0A9N9N4T9"/>
<accession>A0A9N9N4T9</accession>
<evidence type="ECO:0000256" key="1">
    <source>
        <dbReference type="SAM" id="Phobius"/>
    </source>
</evidence>
<organism evidence="2 3">
    <name type="scientific">Diatraea saccharalis</name>
    <name type="common">sugarcane borer</name>
    <dbReference type="NCBI Taxonomy" id="40085"/>
    <lineage>
        <taxon>Eukaryota</taxon>
        <taxon>Metazoa</taxon>
        <taxon>Ecdysozoa</taxon>
        <taxon>Arthropoda</taxon>
        <taxon>Hexapoda</taxon>
        <taxon>Insecta</taxon>
        <taxon>Pterygota</taxon>
        <taxon>Neoptera</taxon>
        <taxon>Endopterygota</taxon>
        <taxon>Lepidoptera</taxon>
        <taxon>Glossata</taxon>
        <taxon>Ditrysia</taxon>
        <taxon>Pyraloidea</taxon>
        <taxon>Crambidae</taxon>
        <taxon>Crambinae</taxon>
        <taxon>Diatraea</taxon>
    </lineage>
</organism>
<protein>
    <submittedName>
        <fullName evidence="2">Uncharacterized protein</fullName>
    </submittedName>
</protein>
<dbReference type="EMBL" id="OU893341">
    <property type="protein sequence ID" value="CAG9782919.1"/>
    <property type="molecule type" value="Genomic_DNA"/>
</dbReference>
<dbReference type="OrthoDB" id="6494165at2759"/>